<evidence type="ECO:0000256" key="1">
    <source>
        <dbReference type="SAM" id="MobiDB-lite"/>
    </source>
</evidence>
<organism evidence="3 4">
    <name type="scientific">Microbacterium oleivorans</name>
    <dbReference type="NCBI Taxonomy" id="273677"/>
    <lineage>
        <taxon>Bacteria</taxon>
        <taxon>Bacillati</taxon>
        <taxon>Actinomycetota</taxon>
        <taxon>Actinomycetes</taxon>
        <taxon>Micrococcales</taxon>
        <taxon>Microbacteriaceae</taxon>
        <taxon>Microbacterium</taxon>
    </lineage>
</organism>
<dbReference type="CDD" id="cd00093">
    <property type="entry name" value="HTH_XRE"/>
    <property type="match status" value="1"/>
</dbReference>
<evidence type="ECO:0000259" key="2">
    <source>
        <dbReference type="PROSITE" id="PS50943"/>
    </source>
</evidence>
<feature type="region of interest" description="Disordered" evidence="1">
    <location>
        <begin position="117"/>
        <end position="137"/>
    </location>
</feature>
<evidence type="ECO:0000313" key="3">
    <source>
        <dbReference type="EMBL" id="QLD10926.1"/>
    </source>
</evidence>
<reference evidence="3 4" key="1">
    <citation type="submission" date="2020-06" db="EMBL/GenBank/DDBJ databases">
        <authorList>
            <person name="Jo H."/>
        </authorList>
    </citation>
    <scope>NUCLEOTIDE SEQUENCE [LARGE SCALE GENOMIC DNA]</scope>
    <source>
        <strain evidence="3 4">I46</strain>
    </source>
</reference>
<dbReference type="RefSeq" id="WP_178010445.1">
    <property type="nucleotide sequence ID" value="NZ_CP058316.1"/>
</dbReference>
<dbReference type="PROSITE" id="PS50943">
    <property type="entry name" value="HTH_CROC1"/>
    <property type="match status" value="1"/>
</dbReference>
<name>A0A7D5EVP9_9MICO</name>
<dbReference type="InterPro" id="IPR010982">
    <property type="entry name" value="Lambda_DNA-bd_dom_sf"/>
</dbReference>
<dbReference type="InterPro" id="IPR001387">
    <property type="entry name" value="Cro/C1-type_HTH"/>
</dbReference>
<dbReference type="Pfam" id="PF01381">
    <property type="entry name" value="HTH_3"/>
    <property type="match status" value="1"/>
</dbReference>
<evidence type="ECO:0000313" key="4">
    <source>
        <dbReference type="Proteomes" id="UP000509638"/>
    </source>
</evidence>
<dbReference type="AlphaFoldDB" id="A0A7D5EVP9"/>
<dbReference type="EMBL" id="CP058316">
    <property type="protein sequence ID" value="QLD10926.1"/>
    <property type="molecule type" value="Genomic_DNA"/>
</dbReference>
<proteinExistence type="predicted"/>
<sequence length="137" mass="15285">MNETRWWKYVQVVAGDVQAKEIADVVGIDKSNVTRWKQGSRPAVEFVLKFARAYGRSVIEALAESEYITDDEANIREVKIGAEDLSEVDLARELLGRVERRASSNVTVGRFGVRGSAQDERAVAKKKGRDRGEDTDA</sequence>
<gene>
    <name evidence="3" type="ORF">HW566_03465</name>
</gene>
<accession>A0A7D5EVP9</accession>
<protein>
    <submittedName>
        <fullName evidence="3">Helix-turn-helix transcriptional regulator</fullName>
    </submittedName>
</protein>
<dbReference type="GO" id="GO:0003677">
    <property type="term" value="F:DNA binding"/>
    <property type="evidence" value="ECO:0007669"/>
    <property type="project" value="InterPro"/>
</dbReference>
<dbReference type="Proteomes" id="UP000509638">
    <property type="component" value="Chromosome"/>
</dbReference>
<dbReference type="Gene3D" id="1.10.260.40">
    <property type="entry name" value="lambda repressor-like DNA-binding domains"/>
    <property type="match status" value="1"/>
</dbReference>
<feature type="domain" description="HTH cro/C1-type" evidence="2">
    <location>
        <begin position="20"/>
        <end position="61"/>
    </location>
</feature>